<sequence length="499" mass="57542">MAEMVQTSYNICPNTRSVVAHLKPKFPPNLFAEYSGMYNFTIPTLILKDPDLIKQITVKDFDHFVDHNTFLPEEIDPLWGKNLFALTGQRWRDMRSTLSPTFTSSKMRHMFGLISQSGEQFAKYLLKQEKEIVTIEMKDTFTRFTNDVIANTAFGIECDSLENRDNDFFLMGQDATDLTSFWKGMKIFLHLIFPRLSRYSRVKLFSVKVSNFFNNLVKENIASREKHGIVRPDMIHQLMEARKHGLKHEENQPAHDTGFATVEESEIGKNAKVQKTLITDEDIAAQALIFFFAGFETVSSLMVFVAYELAINPDIQQRLIQEVDEALFSCGGKLTYETLLSLKYLDMVISETLRLWPLTVGVDRVCTKPYTIEPKTPDEIPVHLIEKEVVFIPIYGLHRDPQYYPDPERFDPERFSDENKDNIKPYTYIPFGAGPRNCIGSRFALLETKALFFHILSNFEIIPVEKTEIPVKISRKSFTLCPANGLWLGFKHRTRSLNI</sequence>
<dbReference type="STRING" id="1661398.A0A482VF68"/>
<evidence type="ECO:0000256" key="8">
    <source>
        <dbReference type="ARBA" id="ARBA00022848"/>
    </source>
</evidence>
<evidence type="ECO:0000256" key="10">
    <source>
        <dbReference type="ARBA" id="ARBA00023004"/>
    </source>
</evidence>
<gene>
    <name evidence="15" type="ORF">BDFB_011027</name>
</gene>
<name>A0A482VF68_ASBVE</name>
<evidence type="ECO:0000256" key="6">
    <source>
        <dbReference type="ARBA" id="ARBA00022723"/>
    </source>
</evidence>
<evidence type="ECO:0000256" key="12">
    <source>
        <dbReference type="ARBA" id="ARBA00023136"/>
    </source>
</evidence>
<dbReference type="OrthoDB" id="2789670at2759"/>
<dbReference type="GO" id="GO:0016705">
    <property type="term" value="F:oxidoreductase activity, acting on paired donors, with incorporation or reduction of molecular oxygen"/>
    <property type="evidence" value="ECO:0007669"/>
    <property type="project" value="InterPro"/>
</dbReference>
<comment type="cofactor">
    <cofactor evidence="1 13">
        <name>heme</name>
        <dbReference type="ChEBI" id="CHEBI:30413"/>
    </cofactor>
</comment>
<reference evidence="15 16" key="1">
    <citation type="submission" date="2017-03" db="EMBL/GenBank/DDBJ databases">
        <title>Genome of the blue death feigning beetle - Asbolus verrucosus.</title>
        <authorList>
            <person name="Rider S.D."/>
        </authorList>
    </citation>
    <scope>NUCLEOTIDE SEQUENCE [LARGE SCALE GENOMIC DNA]</scope>
    <source>
        <strain evidence="15">Butters</strain>
        <tissue evidence="15">Head and leg muscle</tissue>
    </source>
</reference>
<dbReference type="GO" id="GO:0004497">
    <property type="term" value="F:monooxygenase activity"/>
    <property type="evidence" value="ECO:0007669"/>
    <property type="project" value="UniProtKB-KW"/>
</dbReference>
<organism evidence="15 16">
    <name type="scientific">Asbolus verrucosus</name>
    <name type="common">Desert ironclad beetle</name>
    <dbReference type="NCBI Taxonomy" id="1661398"/>
    <lineage>
        <taxon>Eukaryota</taxon>
        <taxon>Metazoa</taxon>
        <taxon>Ecdysozoa</taxon>
        <taxon>Arthropoda</taxon>
        <taxon>Hexapoda</taxon>
        <taxon>Insecta</taxon>
        <taxon>Pterygota</taxon>
        <taxon>Neoptera</taxon>
        <taxon>Endopterygota</taxon>
        <taxon>Coleoptera</taxon>
        <taxon>Polyphaga</taxon>
        <taxon>Cucujiformia</taxon>
        <taxon>Tenebrionidae</taxon>
        <taxon>Pimeliinae</taxon>
        <taxon>Asbolus</taxon>
    </lineage>
</organism>
<keyword evidence="8" id="KW-0492">Microsome</keyword>
<evidence type="ECO:0000256" key="3">
    <source>
        <dbReference type="ARBA" id="ARBA00004406"/>
    </source>
</evidence>
<dbReference type="AlphaFoldDB" id="A0A482VF68"/>
<evidence type="ECO:0000256" key="14">
    <source>
        <dbReference type="RuleBase" id="RU000461"/>
    </source>
</evidence>
<keyword evidence="12" id="KW-0472">Membrane</keyword>
<dbReference type="GO" id="GO:0005506">
    <property type="term" value="F:iron ion binding"/>
    <property type="evidence" value="ECO:0007669"/>
    <property type="project" value="InterPro"/>
</dbReference>
<keyword evidence="10 13" id="KW-0408">Iron</keyword>
<evidence type="ECO:0000256" key="11">
    <source>
        <dbReference type="ARBA" id="ARBA00023033"/>
    </source>
</evidence>
<dbReference type="PRINTS" id="PR00385">
    <property type="entry name" value="P450"/>
</dbReference>
<evidence type="ECO:0000256" key="9">
    <source>
        <dbReference type="ARBA" id="ARBA00023002"/>
    </source>
</evidence>
<dbReference type="FunFam" id="1.10.630.10:FF:000042">
    <property type="entry name" value="Cytochrome P450"/>
    <property type="match status" value="1"/>
</dbReference>
<keyword evidence="7" id="KW-0256">Endoplasmic reticulum</keyword>
<protein>
    <submittedName>
        <fullName evidence="15">p450 domain containing protein</fullName>
    </submittedName>
</protein>
<evidence type="ECO:0000313" key="15">
    <source>
        <dbReference type="EMBL" id="RZC05006.1"/>
    </source>
</evidence>
<dbReference type="PANTHER" id="PTHR24292">
    <property type="entry name" value="CYTOCHROME P450"/>
    <property type="match status" value="1"/>
</dbReference>
<dbReference type="GO" id="GO:0020037">
    <property type="term" value="F:heme binding"/>
    <property type="evidence" value="ECO:0007669"/>
    <property type="project" value="InterPro"/>
</dbReference>
<dbReference type="PANTHER" id="PTHR24292:SF54">
    <property type="entry name" value="CYP9F3-RELATED"/>
    <property type="match status" value="1"/>
</dbReference>
<dbReference type="InterPro" id="IPR036396">
    <property type="entry name" value="Cyt_P450_sf"/>
</dbReference>
<evidence type="ECO:0000256" key="1">
    <source>
        <dbReference type="ARBA" id="ARBA00001971"/>
    </source>
</evidence>
<dbReference type="InterPro" id="IPR017972">
    <property type="entry name" value="Cyt_P450_CS"/>
</dbReference>
<evidence type="ECO:0000313" key="16">
    <source>
        <dbReference type="Proteomes" id="UP000292052"/>
    </source>
</evidence>
<evidence type="ECO:0000256" key="7">
    <source>
        <dbReference type="ARBA" id="ARBA00022824"/>
    </source>
</evidence>
<comment type="subcellular location">
    <subcellularLocation>
        <location evidence="3">Endoplasmic reticulum membrane</location>
        <topology evidence="3">Peripheral membrane protein</topology>
    </subcellularLocation>
    <subcellularLocation>
        <location evidence="2">Microsome membrane</location>
        <topology evidence="2">Peripheral membrane protein</topology>
    </subcellularLocation>
</comment>
<keyword evidence="16" id="KW-1185">Reference proteome</keyword>
<accession>A0A482VF68</accession>
<dbReference type="Pfam" id="PF00067">
    <property type="entry name" value="p450"/>
    <property type="match status" value="1"/>
</dbReference>
<keyword evidence="6 13" id="KW-0479">Metal-binding</keyword>
<evidence type="ECO:0000256" key="13">
    <source>
        <dbReference type="PIRSR" id="PIRSR602401-1"/>
    </source>
</evidence>
<comment type="similarity">
    <text evidence="4 14">Belongs to the cytochrome P450 family.</text>
</comment>
<dbReference type="InterPro" id="IPR001128">
    <property type="entry name" value="Cyt_P450"/>
</dbReference>
<dbReference type="CDD" id="cd11056">
    <property type="entry name" value="CYP6-like"/>
    <property type="match status" value="1"/>
</dbReference>
<dbReference type="PRINTS" id="PR00463">
    <property type="entry name" value="EP450I"/>
</dbReference>
<dbReference type="InterPro" id="IPR050476">
    <property type="entry name" value="Insect_CytP450_Detox"/>
</dbReference>
<comment type="caution">
    <text evidence="15">The sequence shown here is derived from an EMBL/GenBank/DDBJ whole genome shotgun (WGS) entry which is preliminary data.</text>
</comment>
<feature type="binding site" description="axial binding residue" evidence="13">
    <location>
        <position position="438"/>
    </location>
    <ligand>
        <name>heme</name>
        <dbReference type="ChEBI" id="CHEBI:30413"/>
    </ligand>
    <ligandPart>
        <name>Fe</name>
        <dbReference type="ChEBI" id="CHEBI:18248"/>
    </ligandPart>
</feature>
<proteinExistence type="inferred from homology"/>
<dbReference type="EMBL" id="QDEB01105467">
    <property type="protein sequence ID" value="RZC05006.1"/>
    <property type="molecule type" value="Genomic_DNA"/>
</dbReference>
<evidence type="ECO:0000256" key="2">
    <source>
        <dbReference type="ARBA" id="ARBA00004174"/>
    </source>
</evidence>
<dbReference type="PROSITE" id="PS00086">
    <property type="entry name" value="CYTOCHROME_P450"/>
    <property type="match status" value="1"/>
</dbReference>
<dbReference type="InterPro" id="IPR002401">
    <property type="entry name" value="Cyt_P450_E_grp-I"/>
</dbReference>
<dbReference type="SUPFAM" id="SSF48264">
    <property type="entry name" value="Cytochrome P450"/>
    <property type="match status" value="1"/>
</dbReference>
<keyword evidence="9 14" id="KW-0560">Oxidoreductase</keyword>
<evidence type="ECO:0000256" key="5">
    <source>
        <dbReference type="ARBA" id="ARBA00022617"/>
    </source>
</evidence>
<evidence type="ECO:0000256" key="4">
    <source>
        <dbReference type="ARBA" id="ARBA00010617"/>
    </source>
</evidence>
<dbReference type="Proteomes" id="UP000292052">
    <property type="component" value="Unassembled WGS sequence"/>
</dbReference>
<dbReference type="GO" id="GO:0005789">
    <property type="term" value="C:endoplasmic reticulum membrane"/>
    <property type="evidence" value="ECO:0007669"/>
    <property type="project" value="UniProtKB-SubCell"/>
</dbReference>
<dbReference type="Gene3D" id="1.10.630.10">
    <property type="entry name" value="Cytochrome P450"/>
    <property type="match status" value="1"/>
</dbReference>
<keyword evidence="5 13" id="KW-0349">Heme</keyword>
<keyword evidence="11 14" id="KW-0503">Monooxygenase</keyword>